<reference evidence="2 3" key="1">
    <citation type="submission" date="2017-04" db="EMBL/GenBank/DDBJ databases">
        <title>The new phylogeny of genus Mycobacterium.</title>
        <authorList>
            <person name="Tortoli E."/>
            <person name="Trovato A."/>
            <person name="Cirillo D.M."/>
        </authorList>
    </citation>
    <scope>NUCLEOTIDE SEQUENCE [LARGE SCALE GENOMIC DNA]</scope>
    <source>
        <strain evidence="2 3">KCTC 19819</strain>
    </source>
</reference>
<dbReference type="InterPro" id="IPR029058">
    <property type="entry name" value="AB_hydrolase_fold"/>
</dbReference>
<name>A0A7I7SDP2_9MYCO</name>
<feature type="domain" description="PE-PPE" evidence="1">
    <location>
        <begin position="73"/>
        <end position="302"/>
    </location>
</feature>
<dbReference type="Gene3D" id="3.40.50.1820">
    <property type="entry name" value="alpha/beta hydrolase"/>
    <property type="match status" value="1"/>
</dbReference>
<keyword evidence="3" id="KW-1185">Reference proteome</keyword>
<dbReference type="EMBL" id="NCXO01000024">
    <property type="protein sequence ID" value="OSC33259.1"/>
    <property type="molecule type" value="Genomic_DNA"/>
</dbReference>
<organism evidence="2 3">
    <name type="scientific">Mycolicibacillus koreensis</name>
    <dbReference type="NCBI Taxonomy" id="1069220"/>
    <lineage>
        <taxon>Bacteria</taxon>
        <taxon>Bacillati</taxon>
        <taxon>Actinomycetota</taxon>
        <taxon>Actinomycetes</taxon>
        <taxon>Mycobacteriales</taxon>
        <taxon>Mycobacteriaceae</taxon>
        <taxon>Mycolicibacillus</taxon>
    </lineage>
</organism>
<gene>
    <name evidence="2" type="ORF">B8W67_11620</name>
</gene>
<dbReference type="AlphaFoldDB" id="A0A7I7SDP2"/>
<dbReference type="Pfam" id="PF08237">
    <property type="entry name" value="PE-PPE"/>
    <property type="match status" value="1"/>
</dbReference>
<accession>A0A7I7SDP2</accession>
<dbReference type="InterPro" id="IPR013228">
    <property type="entry name" value="PE-PPE_C"/>
</dbReference>
<sequence>MVCLSALGVAPMLGVQTRVARLVEVMLTGDEVGWVMGGTFDPDPVAAGYFDTVVDGILQRSGWIGDSAAIAPLWTPEEFWPLGTLTFGASVDRGAEVLKAAVLGPNADLTPIDGYPLPAPLAGSGDTGVVFGYSQSATVATAAMPDLYDGLGTSAGNLHFVLAGNPNNPMGGILARFAFPGADAHVPLLNIPLGIGATPTDLFATDIYTAEYDGWANFPQDPTNLLADVNALMGIATVHSVYKDLDPAVDLIHLGAAGQTDFFMIPTDQLPILWPVYQLGAPGELLGAALEPGLRLGIDWGYGNPGMAVHPAAEALPAGPWAVNALNQISMIDSGGQFVSGSGLAGFLPMMDPLQMLIGAEEAGVHSLLDPVNQILALAGADAVSPGIDAALHAPVELTASIDQLVMSGWNEMIAALNLTDLLGVDLSWASIFDGLPLISGAPVIAGVGLLFDLLNAVIPVP</sequence>
<evidence type="ECO:0000313" key="3">
    <source>
        <dbReference type="Proteomes" id="UP000193577"/>
    </source>
</evidence>
<protein>
    <recommendedName>
        <fullName evidence="1">PE-PPE domain-containing protein</fullName>
    </recommendedName>
</protein>
<evidence type="ECO:0000313" key="2">
    <source>
        <dbReference type="EMBL" id="OSC33259.1"/>
    </source>
</evidence>
<proteinExistence type="predicted"/>
<evidence type="ECO:0000259" key="1">
    <source>
        <dbReference type="Pfam" id="PF08237"/>
    </source>
</evidence>
<comment type="caution">
    <text evidence="2">The sequence shown here is derived from an EMBL/GenBank/DDBJ whole genome shotgun (WGS) entry which is preliminary data.</text>
</comment>
<dbReference type="Proteomes" id="UP000193577">
    <property type="component" value="Unassembled WGS sequence"/>
</dbReference>